<reference evidence="2" key="1">
    <citation type="submission" date="2020-05" db="EMBL/GenBank/DDBJ databases">
        <title>WGS assembly of Panicum virgatum.</title>
        <authorList>
            <person name="Lovell J.T."/>
            <person name="Jenkins J."/>
            <person name="Shu S."/>
            <person name="Juenger T.E."/>
            <person name="Schmutz J."/>
        </authorList>
    </citation>
    <scope>NUCLEOTIDE SEQUENCE</scope>
    <source>
        <strain evidence="2">AP13</strain>
    </source>
</reference>
<evidence type="ECO:0000256" key="1">
    <source>
        <dbReference type="SAM" id="MobiDB-lite"/>
    </source>
</evidence>
<name>A0A8T0RGC1_PANVG</name>
<feature type="region of interest" description="Disordered" evidence="1">
    <location>
        <begin position="1"/>
        <end position="42"/>
    </location>
</feature>
<organism evidence="2 3">
    <name type="scientific">Panicum virgatum</name>
    <name type="common">Blackwell switchgrass</name>
    <dbReference type="NCBI Taxonomy" id="38727"/>
    <lineage>
        <taxon>Eukaryota</taxon>
        <taxon>Viridiplantae</taxon>
        <taxon>Streptophyta</taxon>
        <taxon>Embryophyta</taxon>
        <taxon>Tracheophyta</taxon>
        <taxon>Spermatophyta</taxon>
        <taxon>Magnoliopsida</taxon>
        <taxon>Liliopsida</taxon>
        <taxon>Poales</taxon>
        <taxon>Poaceae</taxon>
        <taxon>PACMAD clade</taxon>
        <taxon>Panicoideae</taxon>
        <taxon>Panicodae</taxon>
        <taxon>Paniceae</taxon>
        <taxon>Panicinae</taxon>
        <taxon>Panicum</taxon>
        <taxon>Panicum sect. Hiantes</taxon>
    </lineage>
</organism>
<feature type="region of interest" description="Disordered" evidence="1">
    <location>
        <begin position="115"/>
        <end position="160"/>
    </location>
</feature>
<dbReference type="Proteomes" id="UP000823388">
    <property type="component" value="Chromosome 6K"/>
</dbReference>
<dbReference type="EMBL" id="CM029047">
    <property type="protein sequence ID" value="KAG2584090.1"/>
    <property type="molecule type" value="Genomic_DNA"/>
</dbReference>
<dbReference type="PANTHER" id="PTHR45125:SF3">
    <property type="entry name" value="NO-APICAL-MERISTEM-ASSOCIATED CARBOXY-TERMINAL DOMAIN PROTEIN"/>
    <property type="match status" value="1"/>
</dbReference>
<accession>A0A8T0RGC1</accession>
<comment type="caution">
    <text evidence="2">The sequence shown here is derived from an EMBL/GenBank/DDBJ whole genome shotgun (WGS) entry which is preliminary data.</text>
</comment>
<dbReference type="PANTHER" id="PTHR45125">
    <property type="entry name" value="F21J9.4-RELATED"/>
    <property type="match status" value="1"/>
</dbReference>
<feature type="compositionally biased region" description="Basic and acidic residues" evidence="1">
    <location>
        <begin position="115"/>
        <end position="141"/>
    </location>
</feature>
<feature type="compositionally biased region" description="Basic residues" evidence="1">
    <location>
        <begin position="9"/>
        <end position="24"/>
    </location>
</feature>
<protein>
    <recommendedName>
        <fullName evidence="4">No apical meristem-associated C-terminal domain-containing protein</fullName>
    </recommendedName>
</protein>
<keyword evidence="3" id="KW-1185">Reference proteome</keyword>
<gene>
    <name evidence="2" type="ORF">PVAP13_6KG271400</name>
</gene>
<evidence type="ECO:0008006" key="4">
    <source>
        <dbReference type="Google" id="ProtNLM"/>
    </source>
</evidence>
<dbReference type="AlphaFoldDB" id="A0A8T0RGC1"/>
<evidence type="ECO:0000313" key="2">
    <source>
        <dbReference type="EMBL" id="KAG2584090.1"/>
    </source>
</evidence>
<evidence type="ECO:0000313" key="3">
    <source>
        <dbReference type="Proteomes" id="UP000823388"/>
    </source>
</evidence>
<sequence>MAPPAAAQPKRKKVSSTKPGKKKVNMPPATTSGAHRSKNYSREKDRALCSAYLNVCKDPSVGANQTIDTYWQRIHDYMYSHFSFEIERTPGSLAKRWEYIQRDVSRFCGCKNEQERLDASGKTEKDRTEGEDGRSTSDPHDSLLLAGVSNGAPWRRPIAP</sequence>
<proteinExistence type="predicted"/>